<proteinExistence type="predicted"/>
<gene>
    <name evidence="2" type="ORF">METZ01_LOCUS213388</name>
</gene>
<sequence length="201" mass="22972">MEVIKRFVSMLERILVSFFILCLPCLLTAGQSAEAEVLTLTPEELANYTFETEQEDPAVVTALNVGQQYILSSQRQLVMDLLARRLGILSLSQSETDLKALQSLVDQKSIAKSDIRSWQAIGVIFGDILVKQHRLKWVFYEDEDGSSKALQWKETANFVFPITLFSRRVQFKQDIVMTDLYEELSGVIDGFKAYEQRLRLP</sequence>
<dbReference type="Gene3D" id="1.20.120.1090">
    <property type="match status" value="1"/>
</dbReference>
<dbReference type="EMBL" id="UINC01049138">
    <property type="protein sequence ID" value="SVB60534.1"/>
    <property type="molecule type" value="Genomic_DNA"/>
</dbReference>
<feature type="domain" description="DUF3806" evidence="1">
    <location>
        <begin position="97"/>
        <end position="175"/>
    </location>
</feature>
<dbReference type="InterPro" id="IPR024266">
    <property type="entry name" value="DUF3806"/>
</dbReference>
<dbReference type="AlphaFoldDB" id="A0A382FE03"/>
<evidence type="ECO:0000259" key="1">
    <source>
        <dbReference type="Pfam" id="PF12713"/>
    </source>
</evidence>
<name>A0A382FE03_9ZZZZ</name>
<dbReference type="Pfam" id="PF12713">
    <property type="entry name" value="DUF3806"/>
    <property type="match status" value="1"/>
</dbReference>
<organism evidence="2">
    <name type="scientific">marine metagenome</name>
    <dbReference type="NCBI Taxonomy" id="408172"/>
    <lineage>
        <taxon>unclassified sequences</taxon>
        <taxon>metagenomes</taxon>
        <taxon>ecological metagenomes</taxon>
    </lineage>
</organism>
<reference evidence="2" key="1">
    <citation type="submission" date="2018-05" db="EMBL/GenBank/DDBJ databases">
        <authorList>
            <person name="Lanie J.A."/>
            <person name="Ng W.-L."/>
            <person name="Kazmierczak K.M."/>
            <person name="Andrzejewski T.M."/>
            <person name="Davidsen T.M."/>
            <person name="Wayne K.J."/>
            <person name="Tettelin H."/>
            <person name="Glass J.I."/>
            <person name="Rusch D."/>
            <person name="Podicherti R."/>
            <person name="Tsui H.-C.T."/>
            <person name="Winkler M.E."/>
        </authorList>
    </citation>
    <scope>NUCLEOTIDE SEQUENCE</scope>
</reference>
<accession>A0A382FE03</accession>
<protein>
    <recommendedName>
        <fullName evidence="1">DUF3806 domain-containing protein</fullName>
    </recommendedName>
</protein>
<evidence type="ECO:0000313" key="2">
    <source>
        <dbReference type="EMBL" id="SVB60534.1"/>
    </source>
</evidence>